<reference evidence="1" key="1">
    <citation type="submission" date="2019-02" db="EMBL/GenBank/DDBJ databases">
        <authorList>
            <person name="Gruber-Vodicka R. H."/>
            <person name="Seah K. B. B."/>
        </authorList>
    </citation>
    <scope>NUCLEOTIDE SEQUENCE</scope>
    <source>
        <strain evidence="1">BECK_M7</strain>
    </source>
</reference>
<sequence>MEHRNPDGDPPKFNEYFRTEKNIMSTHAQVDIVNHNNKRYRFSIYRDGYPEGVVPGLPDEKQDLEEIRRALYLEDYPETMPDYYYVISLVDSTVEIYDADSSASPWKRGELIFSGTFSEAKRKYDNRWRGDVNGSD</sequence>
<gene>
    <name evidence="1" type="ORF">BECKLFY1418B_GA0070995_11405</name>
</gene>
<accession>A0A450V3E6</accession>
<organism evidence="1">
    <name type="scientific">Candidatus Kentrum sp. LFY</name>
    <dbReference type="NCBI Taxonomy" id="2126342"/>
    <lineage>
        <taxon>Bacteria</taxon>
        <taxon>Pseudomonadati</taxon>
        <taxon>Pseudomonadota</taxon>
        <taxon>Gammaproteobacteria</taxon>
        <taxon>Candidatus Kentrum</taxon>
    </lineage>
</organism>
<evidence type="ECO:0000313" key="1">
    <source>
        <dbReference type="EMBL" id="VFJ99275.1"/>
    </source>
</evidence>
<dbReference type="AlphaFoldDB" id="A0A450V3E6"/>
<protein>
    <submittedName>
        <fullName evidence="1">Uncharacterized protein</fullName>
    </submittedName>
</protein>
<dbReference type="EMBL" id="CAADFF010000140">
    <property type="protein sequence ID" value="VFJ99275.1"/>
    <property type="molecule type" value="Genomic_DNA"/>
</dbReference>
<name>A0A450V3E6_9GAMM</name>
<proteinExistence type="predicted"/>